<dbReference type="GO" id="GO:0005829">
    <property type="term" value="C:cytosol"/>
    <property type="evidence" value="ECO:0007669"/>
    <property type="project" value="TreeGrafter"/>
</dbReference>
<dbReference type="Proteomes" id="UP000233375">
    <property type="component" value="Unassembled WGS sequence"/>
</dbReference>
<dbReference type="SUPFAM" id="SSF53254">
    <property type="entry name" value="Phosphoglycerate mutase-like"/>
    <property type="match status" value="1"/>
</dbReference>
<dbReference type="CDD" id="cd07067">
    <property type="entry name" value="HP_PGM_like"/>
    <property type="match status" value="1"/>
</dbReference>
<protein>
    <submittedName>
        <fullName evidence="4">Histidine phosphatase family protein</fullName>
    </submittedName>
</protein>
<keyword evidence="5" id="KW-1185">Reference proteome</keyword>
<evidence type="ECO:0000256" key="2">
    <source>
        <dbReference type="PIRSR" id="PIRSR613078-1"/>
    </source>
</evidence>
<keyword evidence="1" id="KW-0378">Hydrolase</keyword>
<gene>
    <name evidence="4" type="ORF">CWS01_10650</name>
</gene>
<dbReference type="PANTHER" id="PTHR46517">
    <property type="entry name" value="FRUCTOSE-2,6-BISPHOSPHATASE TIGAR"/>
    <property type="match status" value="1"/>
</dbReference>
<organism evidence="4 5">
    <name type="scientific">Niallia nealsonii</name>
    <dbReference type="NCBI Taxonomy" id="115979"/>
    <lineage>
        <taxon>Bacteria</taxon>
        <taxon>Bacillati</taxon>
        <taxon>Bacillota</taxon>
        <taxon>Bacilli</taxon>
        <taxon>Bacillales</taxon>
        <taxon>Bacillaceae</taxon>
        <taxon>Niallia</taxon>
    </lineage>
</organism>
<sequence length="208" mass="24010">MGKSMVVALFRHGLTKENEQRAYIGWLDSPLSEKGRYQLMNKKVNKQYDQIFSSDLLRAKQTVTSIFPNRKAITTSMFREMHFGEWEGKTYEQLKNDQVYCEWISNPFAIQPPNGESFTDFAKRVEKGWDLLIEASESAEKAAVVAHGGVIRYLLQCYGPDVNKGFFENSVETESGFELIWNDMDQFRRRKRCTSLQEAALMEKGNGH</sequence>
<dbReference type="Pfam" id="PF00300">
    <property type="entry name" value="His_Phos_1"/>
    <property type="match status" value="1"/>
</dbReference>
<evidence type="ECO:0000313" key="5">
    <source>
        <dbReference type="Proteomes" id="UP000233375"/>
    </source>
</evidence>
<name>A0A2N0Z2G0_9BACI</name>
<evidence type="ECO:0000313" key="4">
    <source>
        <dbReference type="EMBL" id="PKG23701.1"/>
    </source>
</evidence>
<dbReference type="AlphaFoldDB" id="A0A2N0Z2G0"/>
<feature type="active site" description="Tele-phosphohistidine intermediate" evidence="2">
    <location>
        <position position="12"/>
    </location>
</feature>
<dbReference type="OrthoDB" id="9783269at2"/>
<dbReference type="InterPro" id="IPR051695">
    <property type="entry name" value="Phosphoglycerate_Mutase"/>
</dbReference>
<feature type="active site" description="Proton donor/acceptor" evidence="2">
    <location>
        <position position="80"/>
    </location>
</feature>
<comment type="caution">
    <text evidence="4">The sequence shown here is derived from an EMBL/GenBank/DDBJ whole genome shotgun (WGS) entry which is preliminary data.</text>
</comment>
<dbReference type="PANTHER" id="PTHR46517:SF1">
    <property type="entry name" value="FRUCTOSE-2,6-BISPHOSPHATASE TIGAR"/>
    <property type="match status" value="1"/>
</dbReference>
<dbReference type="EMBL" id="PISE01000021">
    <property type="protein sequence ID" value="PKG23701.1"/>
    <property type="molecule type" value="Genomic_DNA"/>
</dbReference>
<evidence type="ECO:0000256" key="1">
    <source>
        <dbReference type="ARBA" id="ARBA00022801"/>
    </source>
</evidence>
<dbReference type="GO" id="GO:0004331">
    <property type="term" value="F:fructose-2,6-bisphosphate 2-phosphatase activity"/>
    <property type="evidence" value="ECO:0007669"/>
    <property type="project" value="TreeGrafter"/>
</dbReference>
<dbReference type="SMART" id="SM00855">
    <property type="entry name" value="PGAM"/>
    <property type="match status" value="1"/>
</dbReference>
<dbReference type="Gene3D" id="3.40.50.1240">
    <property type="entry name" value="Phosphoglycerate mutase-like"/>
    <property type="match status" value="1"/>
</dbReference>
<dbReference type="InterPro" id="IPR013078">
    <property type="entry name" value="His_Pase_superF_clade-1"/>
</dbReference>
<reference evidence="4 5" key="1">
    <citation type="journal article" date="2003" name="Int. J. Syst. Evol. Microbiol.">
        <title>Bacillus nealsonii sp. nov., isolated from a spacecraft-assembly facility, whose spores are gamma-radiation resistant.</title>
        <authorList>
            <person name="Venkateswaran K."/>
            <person name="Kempf M."/>
            <person name="Chen F."/>
            <person name="Satomi M."/>
            <person name="Nicholson W."/>
            <person name="Kern R."/>
        </authorList>
    </citation>
    <scope>NUCLEOTIDE SEQUENCE [LARGE SCALE GENOMIC DNA]</scope>
    <source>
        <strain evidence="4 5">FO-92</strain>
    </source>
</reference>
<proteinExistence type="predicted"/>
<dbReference type="GO" id="GO:0043456">
    <property type="term" value="P:regulation of pentose-phosphate shunt"/>
    <property type="evidence" value="ECO:0007669"/>
    <property type="project" value="TreeGrafter"/>
</dbReference>
<dbReference type="GO" id="GO:0045820">
    <property type="term" value="P:negative regulation of glycolytic process"/>
    <property type="evidence" value="ECO:0007669"/>
    <property type="project" value="TreeGrafter"/>
</dbReference>
<accession>A0A2N0Z2G0</accession>
<dbReference type="InterPro" id="IPR029033">
    <property type="entry name" value="His_PPase_superfam"/>
</dbReference>
<dbReference type="RefSeq" id="WP_101177209.1">
    <property type="nucleotide sequence ID" value="NZ_PISE01000021.1"/>
</dbReference>
<feature type="binding site" evidence="3">
    <location>
        <position position="58"/>
    </location>
    <ligand>
        <name>substrate</name>
    </ligand>
</feature>
<feature type="binding site" evidence="3">
    <location>
        <begin position="11"/>
        <end position="18"/>
    </location>
    <ligand>
        <name>substrate</name>
    </ligand>
</feature>
<evidence type="ECO:0000256" key="3">
    <source>
        <dbReference type="PIRSR" id="PIRSR613078-2"/>
    </source>
</evidence>